<keyword evidence="2" id="KW-1185">Reference proteome</keyword>
<gene>
    <name evidence="1" type="ORF">BACCAP_00586</name>
</gene>
<dbReference type="EMBL" id="AAXG02000005">
    <property type="protein sequence ID" value="EDN01458.1"/>
    <property type="molecule type" value="Genomic_DNA"/>
</dbReference>
<proteinExistence type="predicted"/>
<protein>
    <submittedName>
        <fullName evidence="1">Uncharacterized protein</fullName>
    </submittedName>
</protein>
<evidence type="ECO:0000313" key="1">
    <source>
        <dbReference type="EMBL" id="EDN01458.1"/>
    </source>
</evidence>
<sequence length="37" mass="4441">MGIRHISWVKIRENDESPETLRLQGFALWWTIQDSNL</sequence>
<dbReference type="Proteomes" id="UP000003639">
    <property type="component" value="Unassembled WGS sequence"/>
</dbReference>
<comment type="caution">
    <text evidence="1">The sequence shown here is derived from an EMBL/GenBank/DDBJ whole genome shotgun (WGS) entry which is preliminary data.</text>
</comment>
<evidence type="ECO:0000313" key="2">
    <source>
        <dbReference type="Proteomes" id="UP000003639"/>
    </source>
</evidence>
<dbReference type="AlphaFoldDB" id="A6NQW2"/>
<reference evidence="1 2" key="2">
    <citation type="submission" date="2007-06" db="EMBL/GenBank/DDBJ databases">
        <title>Draft genome sequence of Pseudoflavonifractor capillosus ATCC 29799.</title>
        <authorList>
            <person name="Sudarsanam P."/>
            <person name="Ley R."/>
            <person name="Guruge J."/>
            <person name="Turnbaugh P.J."/>
            <person name="Mahowald M."/>
            <person name="Liep D."/>
            <person name="Gordon J."/>
        </authorList>
    </citation>
    <scope>NUCLEOTIDE SEQUENCE [LARGE SCALE GENOMIC DNA]</scope>
    <source>
        <strain evidence="1 2">ATCC 29799</strain>
    </source>
</reference>
<name>A6NQW2_9FIRM</name>
<reference evidence="1 2" key="1">
    <citation type="submission" date="2007-04" db="EMBL/GenBank/DDBJ databases">
        <authorList>
            <person name="Fulton L."/>
            <person name="Clifton S."/>
            <person name="Fulton B."/>
            <person name="Xu J."/>
            <person name="Minx P."/>
            <person name="Pepin K.H."/>
            <person name="Johnson M."/>
            <person name="Thiruvilangam P."/>
            <person name="Bhonagiri V."/>
            <person name="Nash W.E."/>
            <person name="Mardis E.R."/>
            <person name="Wilson R.K."/>
        </authorList>
    </citation>
    <scope>NUCLEOTIDE SEQUENCE [LARGE SCALE GENOMIC DNA]</scope>
    <source>
        <strain evidence="1 2">ATCC 29799</strain>
    </source>
</reference>
<organism evidence="1 2">
    <name type="scientific">Pseudoflavonifractor capillosus ATCC 29799</name>
    <dbReference type="NCBI Taxonomy" id="411467"/>
    <lineage>
        <taxon>Bacteria</taxon>
        <taxon>Bacillati</taxon>
        <taxon>Bacillota</taxon>
        <taxon>Clostridia</taxon>
        <taxon>Eubacteriales</taxon>
        <taxon>Oscillospiraceae</taxon>
        <taxon>Pseudoflavonifractor</taxon>
    </lineage>
</organism>
<accession>A6NQW2</accession>